<organism evidence="2">
    <name type="scientific">Anthurium amnicola</name>
    <dbReference type="NCBI Taxonomy" id="1678845"/>
    <lineage>
        <taxon>Eukaryota</taxon>
        <taxon>Viridiplantae</taxon>
        <taxon>Streptophyta</taxon>
        <taxon>Embryophyta</taxon>
        <taxon>Tracheophyta</taxon>
        <taxon>Spermatophyta</taxon>
        <taxon>Magnoliopsida</taxon>
        <taxon>Liliopsida</taxon>
        <taxon>Araceae</taxon>
        <taxon>Pothoideae</taxon>
        <taxon>Potheae</taxon>
        <taxon>Anthurium</taxon>
    </lineage>
</organism>
<dbReference type="GO" id="GO:0005730">
    <property type="term" value="C:nucleolus"/>
    <property type="evidence" value="ECO:0007669"/>
    <property type="project" value="TreeGrafter"/>
</dbReference>
<name>A0A1D1YYJ4_9ARAE</name>
<gene>
    <name evidence="2" type="primary">BPLF1_3</name>
    <name evidence="2" type="ORF">g.115937</name>
</gene>
<proteinExistence type="predicted"/>
<reference evidence="2" key="1">
    <citation type="submission" date="2015-07" db="EMBL/GenBank/DDBJ databases">
        <title>Transcriptome Assembly of Anthurium amnicola.</title>
        <authorList>
            <person name="Suzuki J."/>
        </authorList>
    </citation>
    <scope>NUCLEOTIDE SEQUENCE</scope>
</reference>
<accession>A0A1D1YYJ4</accession>
<dbReference type="GO" id="GO:0000462">
    <property type="term" value="P:maturation of SSU-rRNA from tricistronic rRNA transcript (SSU-rRNA, 5.8S rRNA, LSU-rRNA)"/>
    <property type="evidence" value="ECO:0007669"/>
    <property type="project" value="TreeGrafter"/>
</dbReference>
<dbReference type="EMBL" id="GDJX01008226">
    <property type="protein sequence ID" value="JAT59710.1"/>
    <property type="molecule type" value="Transcribed_RNA"/>
</dbReference>
<evidence type="ECO:0000313" key="2">
    <source>
        <dbReference type="EMBL" id="JAT59710.1"/>
    </source>
</evidence>
<dbReference type="InterPro" id="IPR027973">
    <property type="entry name" value="FSAF1-like"/>
</dbReference>
<dbReference type="AlphaFoldDB" id="A0A1D1YYJ4"/>
<dbReference type="Pfam" id="PF15375">
    <property type="entry name" value="FSAF1"/>
    <property type="match status" value="1"/>
</dbReference>
<feature type="region of interest" description="Disordered" evidence="1">
    <location>
        <begin position="171"/>
        <end position="201"/>
    </location>
</feature>
<evidence type="ECO:0000256" key="1">
    <source>
        <dbReference type="SAM" id="MobiDB-lite"/>
    </source>
</evidence>
<dbReference type="PANTHER" id="PTHR28096:SF1">
    <property type="entry name" value="PROTEIN FAF1"/>
    <property type="match status" value="1"/>
</dbReference>
<feature type="compositionally biased region" description="Basic residues" evidence="1">
    <location>
        <begin position="186"/>
        <end position="201"/>
    </location>
</feature>
<sequence>MVRPGSEAKVVHDTSHAYAARSGFKLSSSEWHNFMSPNIADMYRRVLSSGPANKSDSEDEEMDVRNILKEIKYLGSSNMSWKERKEMENRKVVALGGKPPKKQRLPLSVAKVPMKRHKLQEQKKLQEDMYLSQFQKKRTKERLEKRKPEDDILMASEGYFKKGVLNVKHLFGSSRPKNDVHMSVGNRKKGKEKKKGKKKRH</sequence>
<dbReference type="InterPro" id="IPR053030">
    <property type="entry name" value="Ribosomal_biogenesis_FAF1-like"/>
</dbReference>
<dbReference type="PANTHER" id="PTHR28096">
    <property type="entry name" value="PROTEIN FAF1"/>
    <property type="match status" value="1"/>
</dbReference>
<protein>
    <submittedName>
        <fullName evidence="2">Deneddylase BPLF1</fullName>
    </submittedName>
</protein>